<dbReference type="GO" id="GO:0005886">
    <property type="term" value="C:plasma membrane"/>
    <property type="evidence" value="ECO:0007669"/>
    <property type="project" value="TreeGrafter"/>
</dbReference>
<gene>
    <name evidence="1" type="ORF">MNOR_LOCUS23362</name>
</gene>
<dbReference type="GO" id="GO:0031902">
    <property type="term" value="C:late endosome membrane"/>
    <property type="evidence" value="ECO:0007669"/>
    <property type="project" value="TreeGrafter"/>
</dbReference>
<dbReference type="InterPro" id="IPR053202">
    <property type="entry name" value="EGF_Rcpt_Signaling_Reg"/>
</dbReference>
<dbReference type="PANTHER" id="PTHR34009:SF2">
    <property type="entry name" value="PROTEIN STAR"/>
    <property type="match status" value="1"/>
</dbReference>
<evidence type="ECO:0000313" key="2">
    <source>
        <dbReference type="Proteomes" id="UP001497623"/>
    </source>
</evidence>
<dbReference type="GO" id="GO:0006888">
    <property type="term" value="P:endoplasmic reticulum to Golgi vesicle-mediated transport"/>
    <property type="evidence" value="ECO:0007669"/>
    <property type="project" value="TreeGrafter"/>
</dbReference>
<dbReference type="GO" id="GO:0005789">
    <property type="term" value="C:endoplasmic reticulum membrane"/>
    <property type="evidence" value="ECO:0007669"/>
    <property type="project" value="TreeGrafter"/>
</dbReference>
<evidence type="ECO:0000313" key="1">
    <source>
        <dbReference type="EMBL" id="CAL4122640.1"/>
    </source>
</evidence>
<comment type="caution">
    <text evidence="1">The sequence shown here is derived from an EMBL/GenBank/DDBJ whole genome shotgun (WGS) entry which is preliminary data.</text>
</comment>
<sequence length="231" mass="26254">MHNIYIKYTRMKHTRKYTVALGTLLLTTSWMLLKNRNVITDTYNSGDDTLGLARSSAEVLSRLLGPLTNDDPSLLQYIKERVLIEPSTETYNLQVDLDKTNTDAYKYNSYRRDHNWKTLNNIVKTIFDNEPAGFYVEAGALDGEYLSNSLYLERDLGWSGLLVEATGDSFDILMSKHRKAWAAHACLASYPYSHTASLVKLSKQGHHLEPQEKIGLQNHNALMNSPGLQIR</sequence>
<dbReference type="GO" id="GO:0016197">
    <property type="term" value="P:endosomal transport"/>
    <property type="evidence" value="ECO:0007669"/>
    <property type="project" value="TreeGrafter"/>
</dbReference>
<keyword evidence="2" id="KW-1185">Reference proteome</keyword>
<accession>A0AAV2RD44</accession>
<dbReference type="GO" id="GO:0005794">
    <property type="term" value="C:Golgi apparatus"/>
    <property type="evidence" value="ECO:0007669"/>
    <property type="project" value="TreeGrafter"/>
</dbReference>
<name>A0AAV2RD44_MEGNR</name>
<organism evidence="1 2">
    <name type="scientific">Meganyctiphanes norvegica</name>
    <name type="common">Northern krill</name>
    <name type="synonym">Thysanopoda norvegica</name>
    <dbReference type="NCBI Taxonomy" id="48144"/>
    <lineage>
        <taxon>Eukaryota</taxon>
        <taxon>Metazoa</taxon>
        <taxon>Ecdysozoa</taxon>
        <taxon>Arthropoda</taxon>
        <taxon>Crustacea</taxon>
        <taxon>Multicrustacea</taxon>
        <taxon>Malacostraca</taxon>
        <taxon>Eumalacostraca</taxon>
        <taxon>Eucarida</taxon>
        <taxon>Euphausiacea</taxon>
        <taxon>Euphausiidae</taxon>
        <taxon>Meganyctiphanes</taxon>
    </lineage>
</organism>
<dbReference type="EMBL" id="CAXKWB010020505">
    <property type="protein sequence ID" value="CAL4122640.1"/>
    <property type="molecule type" value="Genomic_DNA"/>
</dbReference>
<reference evidence="1 2" key="1">
    <citation type="submission" date="2024-05" db="EMBL/GenBank/DDBJ databases">
        <authorList>
            <person name="Wallberg A."/>
        </authorList>
    </citation>
    <scope>NUCLEOTIDE SEQUENCE [LARGE SCALE GENOMIC DNA]</scope>
</reference>
<dbReference type="AlphaFoldDB" id="A0AAV2RD44"/>
<feature type="non-terminal residue" evidence="1">
    <location>
        <position position="231"/>
    </location>
</feature>
<proteinExistence type="predicted"/>
<dbReference type="Proteomes" id="UP001497623">
    <property type="component" value="Unassembled WGS sequence"/>
</dbReference>
<dbReference type="PANTHER" id="PTHR34009">
    <property type="entry name" value="PROTEIN STAR"/>
    <property type="match status" value="1"/>
</dbReference>
<protein>
    <submittedName>
        <fullName evidence="1">Uncharacterized protein</fullName>
    </submittedName>
</protein>